<comment type="caution">
    <text evidence="2">The sequence shown here is derived from an EMBL/GenBank/DDBJ whole genome shotgun (WGS) entry which is preliminary data.</text>
</comment>
<dbReference type="InterPro" id="IPR043504">
    <property type="entry name" value="Peptidase_S1_PA_chymotrypsin"/>
</dbReference>
<dbReference type="PANTHER" id="PTHR24260">
    <property type="match status" value="1"/>
</dbReference>
<organism evidence="2">
    <name type="scientific">marine sediment metagenome</name>
    <dbReference type="NCBI Taxonomy" id="412755"/>
    <lineage>
        <taxon>unclassified sequences</taxon>
        <taxon>metagenomes</taxon>
        <taxon>ecological metagenomes</taxon>
    </lineage>
</organism>
<dbReference type="InterPro" id="IPR001254">
    <property type="entry name" value="Trypsin_dom"/>
</dbReference>
<dbReference type="PROSITE" id="PS51257">
    <property type="entry name" value="PROKAR_LIPOPROTEIN"/>
    <property type="match status" value="1"/>
</dbReference>
<dbReference type="SMART" id="SM00020">
    <property type="entry name" value="Tryp_SPc"/>
    <property type="match status" value="1"/>
</dbReference>
<proteinExistence type="predicted"/>
<dbReference type="GO" id="GO:0006508">
    <property type="term" value="P:proteolysis"/>
    <property type="evidence" value="ECO:0007669"/>
    <property type="project" value="InterPro"/>
</dbReference>
<gene>
    <name evidence="2" type="ORF">LCGC14_1157240</name>
</gene>
<dbReference type="AlphaFoldDB" id="A0A0F9LYP9"/>
<evidence type="ECO:0000313" key="2">
    <source>
        <dbReference type="EMBL" id="KKM98508.1"/>
    </source>
</evidence>
<feature type="domain" description="Peptidase S1" evidence="1">
    <location>
        <begin position="12"/>
        <end position="232"/>
    </location>
</feature>
<name>A0A0F9LYP9_9ZZZZ</name>
<dbReference type="InterPro" id="IPR018114">
    <property type="entry name" value="TRYPSIN_HIS"/>
</dbReference>
<dbReference type="EMBL" id="LAZR01005611">
    <property type="protein sequence ID" value="KKM98508.1"/>
    <property type="molecule type" value="Genomic_DNA"/>
</dbReference>
<dbReference type="PROSITE" id="PS00134">
    <property type="entry name" value="TRYPSIN_HIS"/>
    <property type="match status" value="1"/>
</dbReference>
<accession>A0A0F9LYP9</accession>
<dbReference type="Gene3D" id="2.40.10.10">
    <property type="entry name" value="Trypsin-like serine proteases"/>
    <property type="match status" value="2"/>
</dbReference>
<evidence type="ECO:0000259" key="1">
    <source>
        <dbReference type="PROSITE" id="PS50240"/>
    </source>
</evidence>
<dbReference type="PROSITE" id="PS50240">
    <property type="entry name" value="TRYPSIN_DOM"/>
    <property type="match status" value="1"/>
</dbReference>
<protein>
    <recommendedName>
        <fullName evidence="1">Peptidase S1 domain-containing protein</fullName>
    </recommendedName>
</protein>
<sequence>MKIALLLLLTFIMGCAINVPYDAKHNWNKSNYLLYDGVVAITIKKKRHWCTGIVLNPDFVMTAGHCADPRLYNLLYITSGCNDITAENCTHTKVVLAVPHPNHKESGPIWNDIGAMKPMESIKGITSATLTNQIETQSTINLAGFGGHEGKTGILWAGKSKINHFWAYGFETYLNGKNGPCGGDSGSPAFDEAGKVVGILSRSVRNKKSDCGGIATYTMPAMYIGWLREMNTIFSATNASEADDGS</sequence>
<reference evidence="2" key="1">
    <citation type="journal article" date="2015" name="Nature">
        <title>Complex archaea that bridge the gap between prokaryotes and eukaryotes.</title>
        <authorList>
            <person name="Spang A."/>
            <person name="Saw J.H."/>
            <person name="Jorgensen S.L."/>
            <person name="Zaremba-Niedzwiedzka K."/>
            <person name="Martijn J."/>
            <person name="Lind A.E."/>
            <person name="van Eijk R."/>
            <person name="Schleper C."/>
            <person name="Guy L."/>
            <person name="Ettema T.J."/>
        </authorList>
    </citation>
    <scope>NUCLEOTIDE SEQUENCE</scope>
</reference>
<dbReference type="Pfam" id="PF00089">
    <property type="entry name" value="Trypsin"/>
    <property type="match status" value="1"/>
</dbReference>
<dbReference type="InterPro" id="IPR051333">
    <property type="entry name" value="CLIP_Serine_Protease"/>
</dbReference>
<dbReference type="InterPro" id="IPR009003">
    <property type="entry name" value="Peptidase_S1_PA"/>
</dbReference>
<dbReference type="PANTHER" id="PTHR24260:SF136">
    <property type="entry name" value="GH08193P-RELATED"/>
    <property type="match status" value="1"/>
</dbReference>
<dbReference type="SUPFAM" id="SSF50494">
    <property type="entry name" value="Trypsin-like serine proteases"/>
    <property type="match status" value="1"/>
</dbReference>
<dbReference type="GO" id="GO:0004252">
    <property type="term" value="F:serine-type endopeptidase activity"/>
    <property type="evidence" value="ECO:0007669"/>
    <property type="project" value="InterPro"/>
</dbReference>